<proteinExistence type="predicted"/>
<dbReference type="Proteomes" id="UP000323300">
    <property type="component" value="Unassembled WGS sequence"/>
</dbReference>
<dbReference type="EMBL" id="FOSL01000001">
    <property type="protein sequence ID" value="SFJ87947.1"/>
    <property type="molecule type" value="Genomic_DNA"/>
</dbReference>
<keyword evidence="2" id="KW-1185">Reference proteome</keyword>
<gene>
    <name evidence="1" type="ORF">SAMN04488498_10176</name>
</gene>
<evidence type="ECO:0000313" key="2">
    <source>
        <dbReference type="Proteomes" id="UP000323300"/>
    </source>
</evidence>
<sequence>MRYVIGICLVTGFLIWDGYSNNGHYLDLAFRQLRYVLNWIGV</sequence>
<evidence type="ECO:0000313" key="1">
    <source>
        <dbReference type="EMBL" id="SFJ87947.1"/>
    </source>
</evidence>
<dbReference type="AlphaFoldDB" id="A0A1I3V180"/>
<reference evidence="1 2" key="1">
    <citation type="submission" date="2016-10" db="EMBL/GenBank/DDBJ databases">
        <authorList>
            <person name="Varghese N."/>
            <person name="Submissions S."/>
        </authorList>
    </citation>
    <scope>NUCLEOTIDE SEQUENCE [LARGE SCALE GENOMIC DNA]</scope>
    <source>
        <strain evidence="1 2">DSM 21822</strain>
    </source>
</reference>
<dbReference type="RefSeq" id="WP_280177952.1">
    <property type="nucleotide sequence ID" value="NZ_BSPE01000002.1"/>
</dbReference>
<accession>A0A1I3V180</accession>
<name>A0A1I3V180_9HYPH</name>
<organism evidence="1 2">
    <name type="scientific">Neomesorhizobium albiziae</name>
    <dbReference type="NCBI Taxonomy" id="335020"/>
    <lineage>
        <taxon>Bacteria</taxon>
        <taxon>Pseudomonadati</taxon>
        <taxon>Pseudomonadota</taxon>
        <taxon>Alphaproteobacteria</taxon>
        <taxon>Hyphomicrobiales</taxon>
        <taxon>Phyllobacteriaceae</taxon>
        <taxon>Neomesorhizobium</taxon>
    </lineage>
</organism>
<protein>
    <submittedName>
        <fullName evidence="1">Uncharacterized protein</fullName>
    </submittedName>
</protein>